<name>A0ABP1PXY4_9HEXA</name>
<dbReference type="Proteomes" id="UP001642540">
    <property type="component" value="Unassembled WGS sequence"/>
</dbReference>
<comment type="caution">
    <text evidence="1">The sequence shown here is derived from an EMBL/GenBank/DDBJ whole genome shotgun (WGS) entry which is preliminary data.</text>
</comment>
<gene>
    <name evidence="1" type="ORF">ODALV1_LOCUS4069</name>
</gene>
<protein>
    <submittedName>
        <fullName evidence="1">Uncharacterized protein</fullName>
    </submittedName>
</protein>
<sequence length="65" mass="7701">YKDTFVVIIEGDKFVIKFVNYLNSTNVTFNVKEIVCSLLKGHKMQHLLFYAFSSNMNHMRRIPLF</sequence>
<accession>A0ABP1PXY4</accession>
<evidence type="ECO:0000313" key="1">
    <source>
        <dbReference type="EMBL" id="CAL8078344.1"/>
    </source>
</evidence>
<reference evidence="1 2" key="1">
    <citation type="submission" date="2024-08" db="EMBL/GenBank/DDBJ databases">
        <authorList>
            <person name="Cucini C."/>
            <person name="Frati F."/>
        </authorList>
    </citation>
    <scope>NUCLEOTIDE SEQUENCE [LARGE SCALE GENOMIC DNA]</scope>
</reference>
<feature type="non-terminal residue" evidence="1">
    <location>
        <position position="1"/>
    </location>
</feature>
<organism evidence="1 2">
    <name type="scientific">Orchesella dallaii</name>
    <dbReference type="NCBI Taxonomy" id="48710"/>
    <lineage>
        <taxon>Eukaryota</taxon>
        <taxon>Metazoa</taxon>
        <taxon>Ecdysozoa</taxon>
        <taxon>Arthropoda</taxon>
        <taxon>Hexapoda</taxon>
        <taxon>Collembola</taxon>
        <taxon>Entomobryomorpha</taxon>
        <taxon>Entomobryoidea</taxon>
        <taxon>Orchesellidae</taxon>
        <taxon>Orchesellinae</taxon>
        <taxon>Orchesella</taxon>
    </lineage>
</organism>
<dbReference type="EMBL" id="CAXLJM020000013">
    <property type="protein sequence ID" value="CAL8078344.1"/>
    <property type="molecule type" value="Genomic_DNA"/>
</dbReference>
<proteinExistence type="predicted"/>
<evidence type="ECO:0000313" key="2">
    <source>
        <dbReference type="Proteomes" id="UP001642540"/>
    </source>
</evidence>
<keyword evidence="2" id="KW-1185">Reference proteome</keyword>